<feature type="signal peptide" evidence="8">
    <location>
        <begin position="1"/>
        <end position="32"/>
    </location>
</feature>
<dbReference type="RefSeq" id="WP_005989241.1">
    <property type="nucleotide sequence ID" value="NZ_AOSV01000038.1"/>
</dbReference>
<evidence type="ECO:0000256" key="1">
    <source>
        <dbReference type="ARBA" id="ARBA00004196"/>
    </source>
</evidence>
<dbReference type="SUPFAM" id="SSF54862">
    <property type="entry name" value="4Fe-4S ferredoxins"/>
    <property type="match status" value="1"/>
</dbReference>
<evidence type="ECO:0000256" key="3">
    <source>
        <dbReference type="ARBA" id="ARBA00022723"/>
    </source>
</evidence>
<keyword evidence="7" id="KW-0812">Transmembrane</keyword>
<dbReference type="Proteomes" id="UP000011922">
    <property type="component" value="Unassembled WGS sequence"/>
</dbReference>
<evidence type="ECO:0000313" key="10">
    <source>
        <dbReference type="EMBL" id="EMG35853.1"/>
    </source>
</evidence>
<dbReference type="InterPro" id="IPR017896">
    <property type="entry name" value="4Fe4S_Fe-S-bd"/>
</dbReference>
<keyword evidence="3" id="KW-0479">Metal-binding</keyword>
<keyword evidence="7" id="KW-0472">Membrane</keyword>
<dbReference type="InterPro" id="IPR051555">
    <property type="entry name" value="FDH_Electron_Transfer_Unit"/>
</dbReference>
<dbReference type="EMBL" id="AOSV01000038">
    <property type="protein sequence ID" value="EMG35853.1"/>
    <property type="molecule type" value="Genomic_DNA"/>
</dbReference>
<name>M5Q0P3_DESAF</name>
<evidence type="ECO:0000259" key="9">
    <source>
        <dbReference type="PROSITE" id="PS51379"/>
    </source>
</evidence>
<feature type="transmembrane region" description="Helical" evidence="7">
    <location>
        <begin position="301"/>
        <end position="324"/>
    </location>
</feature>
<protein>
    <submittedName>
        <fullName evidence="10">Fe-S-cluster-containing hydrogenase subunit</fullName>
    </submittedName>
</protein>
<evidence type="ECO:0000256" key="5">
    <source>
        <dbReference type="ARBA" id="ARBA00023004"/>
    </source>
</evidence>
<dbReference type="GO" id="GO:0046872">
    <property type="term" value="F:metal ion binding"/>
    <property type="evidence" value="ECO:0007669"/>
    <property type="project" value="UniProtKB-KW"/>
</dbReference>
<keyword evidence="8" id="KW-0732">Signal</keyword>
<feature type="chain" id="PRO_5004069515" evidence="8">
    <location>
        <begin position="33"/>
        <end position="334"/>
    </location>
</feature>
<dbReference type="PANTHER" id="PTHR43545:SF4">
    <property type="entry name" value="IRON-SULFUR PROTEIN"/>
    <property type="match status" value="1"/>
</dbReference>
<evidence type="ECO:0000256" key="8">
    <source>
        <dbReference type="SAM" id="SignalP"/>
    </source>
</evidence>
<dbReference type="OrthoDB" id="9789030at2"/>
<evidence type="ECO:0000313" key="11">
    <source>
        <dbReference type="Proteomes" id="UP000011922"/>
    </source>
</evidence>
<organism evidence="10 11">
    <name type="scientific">Desulfocurvibacter africanus PCS</name>
    <dbReference type="NCBI Taxonomy" id="1262666"/>
    <lineage>
        <taxon>Bacteria</taxon>
        <taxon>Pseudomonadati</taxon>
        <taxon>Thermodesulfobacteriota</taxon>
        <taxon>Desulfovibrionia</taxon>
        <taxon>Desulfovibrionales</taxon>
        <taxon>Desulfovibrionaceae</taxon>
        <taxon>Desulfocurvibacter</taxon>
    </lineage>
</organism>
<gene>
    <name evidence="10" type="ORF">PCS_03336</name>
</gene>
<keyword evidence="7" id="KW-1133">Transmembrane helix</keyword>
<dbReference type="PROSITE" id="PS51318">
    <property type="entry name" value="TAT"/>
    <property type="match status" value="1"/>
</dbReference>
<evidence type="ECO:0000256" key="6">
    <source>
        <dbReference type="ARBA" id="ARBA00023014"/>
    </source>
</evidence>
<keyword evidence="6" id="KW-0411">Iron-sulfur</keyword>
<keyword evidence="4" id="KW-0677">Repeat</keyword>
<dbReference type="PATRIC" id="fig|1262666.3.peg.3388"/>
<dbReference type="Pfam" id="PF13247">
    <property type="entry name" value="Fer4_11"/>
    <property type="match status" value="1"/>
</dbReference>
<feature type="domain" description="4Fe-4S ferredoxin-type" evidence="9">
    <location>
        <begin position="114"/>
        <end position="146"/>
    </location>
</feature>
<dbReference type="GO" id="GO:0030313">
    <property type="term" value="C:cell envelope"/>
    <property type="evidence" value="ECO:0007669"/>
    <property type="project" value="UniProtKB-SubCell"/>
</dbReference>
<reference evidence="10 11" key="1">
    <citation type="journal article" date="2013" name="Genome Announc.">
        <title>Draft Genome Sequence for Desulfovibrio africanus Strain PCS.</title>
        <authorList>
            <person name="Brown S.D."/>
            <person name="Utturkar S.M."/>
            <person name="Arkin A.P."/>
            <person name="Deutschbauer A.M."/>
            <person name="Elias D.A."/>
            <person name="Hazen T.C."/>
            <person name="Chakraborty R."/>
        </authorList>
    </citation>
    <scope>NUCLEOTIDE SEQUENCE [LARGE SCALE GENOMIC DNA]</scope>
    <source>
        <strain evidence="10 11">PCS</strain>
    </source>
</reference>
<sequence length="334" mass="35916">MSKNKARFSRRAFLAAAAVGGAGLVLPGTARAAAKGEPLATLLDLSKCIGCEACVLACQETNGHKFPEPQKPFPKMYPARVKAEDWSERRDTTDRLTPYNWLFIQRATVEHQGQSLEINIPRRCMHCQNAPCANLCPFGACSTQANGIVRIDSGVCLGGAKCRQVCPWHIPQRQTGVGMYLKLMPGFAGNGVMYKCDRCFDRVAQGELPACIEACPEQVQSIGPRAEIVRRAHELAESMGGYIYGETENGGTNTLYVSPVPFEALNAALHAEHGEKKPMAMASGFPHLGQVANSMANEENLAWAALAAPVAGLVAGVVGLGRILKRGGKENDHE</sequence>
<proteinExistence type="predicted"/>
<evidence type="ECO:0000256" key="4">
    <source>
        <dbReference type="ARBA" id="ARBA00022737"/>
    </source>
</evidence>
<dbReference type="PANTHER" id="PTHR43545">
    <property type="entry name" value="FORMATE DEHYDROGENASE, NITRATE-INDUCIBLE, IRON-SULFUR SUBUNIT"/>
    <property type="match status" value="1"/>
</dbReference>
<dbReference type="PROSITE" id="PS51379">
    <property type="entry name" value="4FE4S_FER_2"/>
    <property type="match status" value="3"/>
</dbReference>
<dbReference type="AlphaFoldDB" id="M5Q0P3"/>
<dbReference type="GO" id="GO:0051539">
    <property type="term" value="F:4 iron, 4 sulfur cluster binding"/>
    <property type="evidence" value="ECO:0007669"/>
    <property type="project" value="UniProtKB-KW"/>
</dbReference>
<evidence type="ECO:0000256" key="2">
    <source>
        <dbReference type="ARBA" id="ARBA00022485"/>
    </source>
</evidence>
<evidence type="ECO:0000256" key="7">
    <source>
        <dbReference type="SAM" id="Phobius"/>
    </source>
</evidence>
<comment type="caution">
    <text evidence="10">The sequence shown here is derived from an EMBL/GenBank/DDBJ whole genome shotgun (WGS) entry which is preliminary data.</text>
</comment>
<keyword evidence="5" id="KW-0408">Iron</keyword>
<dbReference type="Gene3D" id="3.30.70.20">
    <property type="match status" value="2"/>
</dbReference>
<dbReference type="InterPro" id="IPR006311">
    <property type="entry name" value="TAT_signal"/>
</dbReference>
<keyword evidence="2" id="KW-0004">4Fe-4S</keyword>
<accession>M5Q0P3</accession>
<comment type="subcellular location">
    <subcellularLocation>
        <location evidence="1">Cell envelope</location>
    </subcellularLocation>
</comment>
<feature type="domain" description="4Fe-4S ferredoxin-type" evidence="9">
    <location>
        <begin position="147"/>
        <end position="176"/>
    </location>
</feature>
<feature type="domain" description="4Fe-4S ferredoxin-type" evidence="9">
    <location>
        <begin position="39"/>
        <end position="69"/>
    </location>
</feature>